<reference evidence="1" key="1">
    <citation type="submission" date="2007-10" db="EMBL/GenBank/DDBJ databases">
        <authorList>
            <person name="Fulton L."/>
            <person name="Clifton S."/>
            <person name="Fulton B."/>
            <person name="Xu J."/>
            <person name="Minx P."/>
            <person name="Pepin K.H."/>
            <person name="Johnson M."/>
            <person name="Thiruvilangam P."/>
            <person name="Bhonagiri V."/>
            <person name="Nash W.E."/>
            <person name="Mardis E.R."/>
            <person name="Wilson R.K."/>
        </authorList>
    </citation>
    <scope>NUCLEOTIDE SEQUENCE [LARGE SCALE GENOMIC DNA]</scope>
    <source>
        <strain evidence="1">DSM 15702</strain>
    </source>
</reference>
<keyword evidence="2" id="KW-1185">Reference proteome</keyword>
<dbReference type="AlphaFoldDB" id="B0ML05"/>
<dbReference type="EMBL" id="ABCA03000034">
    <property type="protein sequence ID" value="EDS01621.1"/>
    <property type="molecule type" value="Genomic_DNA"/>
</dbReference>
<gene>
    <name evidence="1" type="ORF">EUBSIR_00525</name>
</gene>
<proteinExistence type="predicted"/>
<reference evidence="1" key="2">
    <citation type="submission" date="2014-06" db="EMBL/GenBank/DDBJ databases">
        <title>Draft genome sequence of Eubacterium siraeum (DSM 15702).</title>
        <authorList>
            <person name="Sudarsanam P."/>
            <person name="Ley R."/>
            <person name="Guruge J."/>
            <person name="Turnbaugh P.J."/>
            <person name="Mahowald M."/>
            <person name="Liep D."/>
            <person name="Gordon J."/>
        </authorList>
    </citation>
    <scope>NUCLEOTIDE SEQUENCE</scope>
    <source>
        <strain evidence="1">DSM 15702</strain>
    </source>
</reference>
<organism evidence="1 2">
    <name type="scientific">[Eubacterium] siraeum DSM 15702</name>
    <dbReference type="NCBI Taxonomy" id="428128"/>
    <lineage>
        <taxon>Bacteria</taxon>
        <taxon>Bacillati</taxon>
        <taxon>Bacillota</taxon>
        <taxon>Clostridia</taxon>
        <taxon>Eubacteriales</taxon>
        <taxon>Oscillospiraceae</taxon>
        <taxon>Oscillospiraceae incertae sedis</taxon>
    </lineage>
</organism>
<evidence type="ECO:0000313" key="2">
    <source>
        <dbReference type="Proteomes" id="UP000005326"/>
    </source>
</evidence>
<comment type="caution">
    <text evidence="1">The sequence shown here is derived from an EMBL/GenBank/DDBJ whole genome shotgun (WGS) entry which is preliminary data.</text>
</comment>
<dbReference type="Proteomes" id="UP000005326">
    <property type="component" value="Unassembled WGS sequence"/>
</dbReference>
<accession>B0ML05</accession>
<protein>
    <submittedName>
        <fullName evidence="1">Uncharacterized protein</fullName>
    </submittedName>
</protein>
<name>B0ML05_9FIRM</name>
<sequence length="55" mass="6088">MYQCNCTDIDPSKNALSLEKHHILASLVKGRWIDGKAQTVALLLSACDMPTLFIL</sequence>
<evidence type="ECO:0000313" key="1">
    <source>
        <dbReference type="EMBL" id="EDS01621.1"/>
    </source>
</evidence>